<feature type="domain" description="MotA/TolQ/ExbB proton channel" evidence="15">
    <location>
        <begin position="157"/>
        <end position="264"/>
    </location>
</feature>
<evidence type="ECO:0000256" key="13">
    <source>
        <dbReference type="SAM" id="Phobius"/>
    </source>
</evidence>
<organism evidence="16 18">
    <name type="scientific">Testudinibacter aquarius</name>
    <dbReference type="NCBI Taxonomy" id="1524974"/>
    <lineage>
        <taxon>Bacteria</taxon>
        <taxon>Pseudomonadati</taxon>
        <taxon>Pseudomonadota</taxon>
        <taxon>Gammaproteobacteria</taxon>
        <taxon>Pasteurellales</taxon>
        <taxon>Pasteurellaceae</taxon>
        <taxon>Testudinibacter</taxon>
    </lineage>
</organism>
<evidence type="ECO:0000256" key="11">
    <source>
        <dbReference type="ARBA" id="ARBA00024816"/>
    </source>
</evidence>
<comment type="caution">
    <text evidence="16">The sequence shown here is derived from an EMBL/GenBank/DDBJ whole genome shotgun (WGS) entry which is preliminary data.</text>
</comment>
<reference evidence="16 18" key="1">
    <citation type="submission" date="2019-03" db="EMBL/GenBank/DDBJ databases">
        <title>Genomic Encyclopedia of Type Strains, Phase IV (KMG-IV): sequencing the most valuable type-strain genomes for metagenomic binning, comparative biology and taxonomic classification.</title>
        <authorList>
            <person name="Goeker M."/>
        </authorList>
    </citation>
    <scope>NUCLEOTIDE SEQUENCE [LARGE SCALE GENOMIC DNA]</scope>
    <source>
        <strain evidence="16 18">DSM 28140</strain>
    </source>
</reference>
<gene>
    <name evidence="17" type="primary">exbB</name>
    <name evidence="16" type="ORF">EDC16_104208</name>
    <name evidence="17" type="ORF">FHQ21_06540</name>
</gene>
<dbReference type="InterPro" id="IPR002898">
    <property type="entry name" value="MotA_ExbB_proton_chnl"/>
</dbReference>
<dbReference type="NCBIfam" id="TIGR02797">
    <property type="entry name" value="exbB"/>
    <property type="match status" value="1"/>
</dbReference>
<feature type="transmembrane region" description="Helical" evidence="13">
    <location>
        <begin position="182"/>
        <end position="207"/>
    </location>
</feature>
<evidence type="ECO:0000313" key="17">
    <source>
        <dbReference type="EMBL" id="TNG91782.1"/>
    </source>
</evidence>
<feature type="chain" id="PRO_5020955927" description="Biopolymer transport protein ExbB" evidence="14">
    <location>
        <begin position="22"/>
        <end position="289"/>
    </location>
</feature>
<protein>
    <recommendedName>
        <fullName evidence="3">Biopolymer transport protein ExbB</fullName>
    </recommendedName>
</protein>
<name>A0A4R3YAI6_9PAST</name>
<accession>A0A4R3YAI6</accession>
<evidence type="ECO:0000256" key="9">
    <source>
        <dbReference type="ARBA" id="ARBA00022989"/>
    </source>
</evidence>
<dbReference type="GO" id="GO:0017038">
    <property type="term" value="P:protein import"/>
    <property type="evidence" value="ECO:0007669"/>
    <property type="project" value="TreeGrafter"/>
</dbReference>
<dbReference type="PANTHER" id="PTHR30625">
    <property type="entry name" value="PROTEIN TOLQ"/>
    <property type="match status" value="1"/>
</dbReference>
<keyword evidence="10 13" id="KW-0472">Membrane</keyword>
<evidence type="ECO:0000313" key="19">
    <source>
        <dbReference type="Proteomes" id="UP000305526"/>
    </source>
</evidence>
<evidence type="ECO:0000256" key="5">
    <source>
        <dbReference type="ARBA" id="ARBA00022475"/>
    </source>
</evidence>
<feature type="transmembrane region" description="Helical" evidence="13">
    <location>
        <begin position="80"/>
        <end position="101"/>
    </location>
</feature>
<comment type="function">
    <text evidence="11">Involved in the TonB-dependent energy-dependent transport of various receptor-bound substrates. Protects ExbD from proteolytic degradation and functionally stabilizes TonB.</text>
</comment>
<dbReference type="Proteomes" id="UP000294619">
    <property type="component" value="Unassembled WGS sequence"/>
</dbReference>
<evidence type="ECO:0000259" key="15">
    <source>
        <dbReference type="Pfam" id="PF01618"/>
    </source>
</evidence>
<sequence length="289" mass="32285">MLLTRCYSLFFLLIISFSVFADNTVGTTADSVVQHTETHASGAIADATAAAAVPELIKTEILQDMSPLGMYLSAHPVVQATIWILIFCSVLTWVIFFSKLFQLYYSAATLRKQQAFLLTQEHFEQARQQLPSKIKFDVSHNLLSEINDELQRSNYLCDDDFKQRLDYRLDRRIQSYTQNMRYGIGPLATIGAVAPFIGLFGTVWGIMNSFIGIVHSQTTSLSVVAPGIAEALFATALGLVAAIPAVIIYNIFTRRLTTYRLQIENLAAILRLMIKRDISLHRLNPATSV</sequence>
<reference evidence="17 19" key="2">
    <citation type="submission" date="2019-05" db="EMBL/GenBank/DDBJ databases">
        <title>Pasteurellaceae isolates from reptiles.</title>
        <authorList>
            <person name="Bojesen A.M."/>
            <person name="Lund E."/>
        </authorList>
    </citation>
    <scope>NUCLEOTIDE SEQUENCE [LARGE SCALE GENOMIC DNA]</scope>
    <source>
        <strain evidence="17 19">ELNT2x</strain>
    </source>
</reference>
<keyword evidence="4 12" id="KW-0813">Transport</keyword>
<dbReference type="GO" id="GO:0005886">
    <property type="term" value="C:plasma membrane"/>
    <property type="evidence" value="ECO:0007669"/>
    <property type="project" value="UniProtKB-SubCell"/>
</dbReference>
<keyword evidence="9 13" id="KW-1133">Transmembrane helix</keyword>
<evidence type="ECO:0000256" key="6">
    <source>
        <dbReference type="ARBA" id="ARBA00022519"/>
    </source>
</evidence>
<evidence type="ECO:0000256" key="14">
    <source>
        <dbReference type="SAM" id="SignalP"/>
    </source>
</evidence>
<keyword evidence="6" id="KW-0997">Cell inner membrane</keyword>
<keyword evidence="14" id="KW-0732">Signal</keyword>
<keyword evidence="7 13" id="KW-0812">Transmembrane</keyword>
<keyword evidence="5" id="KW-1003">Cell membrane</keyword>
<evidence type="ECO:0000256" key="4">
    <source>
        <dbReference type="ARBA" id="ARBA00022448"/>
    </source>
</evidence>
<evidence type="ECO:0000256" key="7">
    <source>
        <dbReference type="ARBA" id="ARBA00022692"/>
    </source>
</evidence>
<evidence type="ECO:0000256" key="10">
    <source>
        <dbReference type="ARBA" id="ARBA00023136"/>
    </source>
</evidence>
<evidence type="ECO:0000256" key="3">
    <source>
        <dbReference type="ARBA" id="ARBA00022093"/>
    </source>
</evidence>
<evidence type="ECO:0000256" key="12">
    <source>
        <dbReference type="RuleBase" id="RU004057"/>
    </source>
</evidence>
<proteinExistence type="inferred from homology"/>
<dbReference type="InterPro" id="IPR014164">
    <property type="entry name" value="TonB_ExbB_1"/>
</dbReference>
<dbReference type="EMBL" id="SMCP01000004">
    <property type="protein sequence ID" value="TCV88018.1"/>
    <property type="molecule type" value="Genomic_DNA"/>
</dbReference>
<dbReference type="PANTHER" id="PTHR30625:SF16">
    <property type="entry name" value="BIOPOLYMER TRANSPORT PROTEIN EXBB"/>
    <property type="match status" value="1"/>
</dbReference>
<evidence type="ECO:0000256" key="8">
    <source>
        <dbReference type="ARBA" id="ARBA00022927"/>
    </source>
</evidence>
<evidence type="ECO:0000313" key="16">
    <source>
        <dbReference type="EMBL" id="TCV88018.1"/>
    </source>
</evidence>
<evidence type="ECO:0000313" key="18">
    <source>
        <dbReference type="Proteomes" id="UP000294619"/>
    </source>
</evidence>
<comment type="similarity">
    <text evidence="12">Belongs to the exbB/tolQ family.</text>
</comment>
<dbReference type="AlphaFoldDB" id="A0A4R3YAI6"/>
<comment type="subunit">
    <text evidence="2">The accessory proteins ExbB and ExbD seem to form a complex with TonB.</text>
</comment>
<evidence type="ECO:0000256" key="1">
    <source>
        <dbReference type="ARBA" id="ARBA00004429"/>
    </source>
</evidence>
<dbReference type="Pfam" id="PF01618">
    <property type="entry name" value="MotA_ExbB"/>
    <property type="match status" value="1"/>
</dbReference>
<dbReference type="InterPro" id="IPR050790">
    <property type="entry name" value="ExbB/TolQ_transport"/>
</dbReference>
<dbReference type="EMBL" id="VDGV01000047">
    <property type="protein sequence ID" value="TNG91782.1"/>
    <property type="molecule type" value="Genomic_DNA"/>
</dbReference>
<feature type="transmembrane region" description="Helical" evidence="13">
    <location>
        <begin position="227"/>
        <end position="252"/>
    </location>
</feature>
<feature type="signal peptide" evidence="14">
    <location>
        <begin position="1"/>
        <end position="21"/>
    </location>
</feature>
<evidence type="ECO:0000256" key="2">
    <source>
        <dbReference type="ARBA" id="ARBA00011471"/>
    </source>
</evidence>
<dbReference type="GO" id="GO:0022857">
    <property type="term" value="F:transmembrane transporter activity"/>
    <property type="evidence" value="ECO:0007669"/>
    <property type="project" value="InterPro"/>
</dbReference>
<keyword evidence="19" id="KW-1185">Reference proteome</keyword>
<comment type="subcellular location">
    <subcellularLocation>
        <location evidence="1">Cell inner membrane</location>
        <topology evidence="1">Multi-pass membrane protein</topology>
    </subcellularLocation>
    <subcellularLocation>
        <location evidence="12">Membrane</location>
        <topology evidence="12">Multi-pass membrane protein</topology>
    </subcellularLocation>
</comment>
<dbReference type="Proteomes" id="UP000305526">
    <property type="component" value="Unassembled WGS sequence"/>
</dbReference>
<dbReference type="RefSeq" id="WP_132966370.1">
    <property type="nucleotide sequence ID" value="NZ_LEKL01000009.1"/>
</dbReference>
<keyword evidence="8 12" id="KW-0653">Protein transport</keyword>